<name>A0A517QU15_9PLAN</name>
<dbReference type="InterPro" id="IPR037089">
    <property type="entry name" value="Methyl-teptahyd_DH_N_sf"/>
</dbReference>
<sequence>MKKILIQFDTDSLPSSFDRVVAIDSGVDELFSYGGVTPENIEPLIHGAIFTRSAEELSNTAIFISGSNVEAGERLLSKIQDTFFGPMRVSVMIDSNGSNTTAAAAVRCASKHLDFNTTEALILGGTGPVGHRCGQILAAQGATVRIASRSEERAQVTCAEIRHVVPEAKVVPCEFSDEGVAAAVDGINLIIAAGAAGVQFLTGEEVEGIETLKVAIDVNAVPPVGLEGISPTDDAAEVNGATSYGAFGVGGLKMKTHRAAIEKLFTTNDQILNAAEIYNIAGSV</sequence>
<dbReference type="InterPro" id="IPR035015">
    <property type="entry name" value="NAD-bd_H4MPT_DH"/>
</dbReference>
<evidence type="ECO:0000313" key="3">
    <source>
        <dbReference type="EMBL" id="QDT35068.1"/>
    </source>
</evidence>
<dbReference type="InterPro" id="IPR036291">
    <property type="entry name" value="NAD(P)-bd_dom_sf"/>
</dbReference>
<dbReference type="Gene3D" id="3.40.50.10280">
    <property type="entry name" value="Methylene-tetrahydromethanopterin dehydrogenase, N-terminal domain"/>
    <property type="match status" value="1"/>
</dbReference>
<gene>
    <name evidence="3" type="primary">mtdA</name>
    <name evidence="3" type="ORF">Mal48_43430</name>
</gene>
<dbReference type="OrthoDB" id="6180at2"/>
<evidence type="ECO:0000313" key="4">
    <source>
        <dbReference type="Proteomes" id="UP000315724"/>
    </source>
</evidence>
<dbReference type="Pfam" id="PF09176">
    <property type="entry name" value="Mpt_N"/>
    <property type="match status" value="1"/>
</dbReference>
<feature type="domain" description="Methylene-tetrahydromethanopterin dehydrogenase N-terminal" evidence="2">
    <location>
        <begin position="16"/>
        <end position="96"/>
    </location>
</feature>
<dbReference type="RefSeq" id="WP_145204028.1">
    <property type="nucleotide sequence ID" value="NZ_CP036267.1"/>
</dbReference>
<proteinExistence type="predicted"/>
<evidence type="ECO:0000256" key="1">
    <source>
        <dbReference type="ARBA" id="ARBA00023002"/>
    </source>
</evidence>
<dbReference type="InterPro" id="IPR046346">
    <property type="entry name" value="Aminoacid_DH-like_N_sf"/>
</dbReference>
<dbReference type="Proteomes" id="UP000315724">
    <property type="component" value="Chromosome"/>
</dbReference>
<dbReference type="CDD" id="cd01078">
    <property type="entry name" value="NAD_bind_H4MPT_DH"/>
    <property type="match status" value="1"/>
</dbReference>
<accession>A0A517QU15</accession>
<evidence type="ECO:0000259" key="2">
    <source>
        <dbReference type="Pfam" id="PF09176"/>
    </source>
</evidence>
<dbReference type="AlphaFoldDB" id="A0A517QU15"/>
<dbReference type="KEGG" id="tpol:Mal48_43430"/>
<dbReference type="Gene3D" id="3.40.50.720">
    <property type="entry name" value="NAD(P)-binding Rossmann-like Domain"/>
    <property type="match status" value="1"/>
</dbReference>
<dbReference type="SUPFAM" id="SSF51735">
    <property type="entry name" value="NAD(P)-binding Rossmann-fold domains"/>
    <property type="match status" value="1"/>
</dbReference>
<keyword evidence="1" id="KW-0560">Oxidoreductase</keyword>
<dbReference type="GO" id="GO:0016491">
    <property type="term" value="F:oxidoreductase activity"/>
    <property type="evidence" value="ECO:0007669"/>
    <property type="project" value="UniProtKB-KW"/>
</dbReference>
<dbReference type="InterPro" id="IPR015259">
    <property type="entry name" value="Methyl-teptahyd_DH_N"/>
</dbReference>
<reference evidence="3 4" key="1">
    <citation type="submission" date="2019-02" db="EMBL/GenBank/DDBJ databases">
        <title>Deep-cultivation of Planctomycetes and their phenomic and genomic characterization uncovers novel biology.</title>
        <authorList>
            <person name="Wiegand S."/>
            <person name="Jogler M."/>
            <person name="Boedeker C."/>
            <person name="Pinto D."/>
            <person name="Vollmers J."/>
            <person name="Rivas-Marin E."/>
            <person name="Kohn T."/>
            <person name="Peeters S.H."/>
            <person name="Heuer A."/>
            <person name="Rast P."/>
            <person name="Oberbeckmann S."/>
            <person name="Bunk B."/>
            <person name="Jeske O."/>
            <person name="Meyerdierks A."/>
            <person name="Storesund J.E."/>
            <person name="Kallscheuer N."/>
            <person name="Luecker S."/>
            <person name="Lage O.M."/>
            <person name="Pohl T."/>
            <person name="Merkel B.J."/>
            <person name="Hornburger P."/>
            <person name="Mueller R.-W."/>
            <person name="Bruemmer F."/>
            <person name="Labrenz M."/>
            <person name="Spormann A.M."/>
            <person name="Op den Camp H."/>
            <person name="Overmann J."/>
            <person name="Amann R."/>
            <person name="Jetten M.S.M."/>
            <person name="Mascher T."/>
            <person name="Medema M.H."/>
            <person name="Devos D.P."/>
            <person name="Kaster A.-K."/>
            <person name="Ovreas L."/>
            <person name="Rohde M."/>
            <person name="Galperin M.Y."/>
            <person name="Jogler C."/>
        </authorList>
    </citation>
    <scope>NUCLEOTIDE SEQUENCE [LARGE SCALE GENOMIC DNA]</scope>
    <source>
        <strain evidence="3 4">Mal48</strain>
    </source>
</reference>
<keyword evidence="4" id="KW-1185">Reference proteome</keyword>
<organism evidence="3 4">
    <name type="scientific">Thalassoglobus polymorphus</name>
    <dbReference type="NCBI Taxonomy" id="2527994"/>
    <lineage>
        <taxon>Bacteria</taxon>
        <taxon>Pseudomonadati</taxon>
        <taxon>Planctomycetota</taxon>
        <taxon>Planctomycetia</taxon>
        <taxon>Planctomycetales</taxon>
        <taxon>Planctomycetaceae</taxon>
        <taxon>Thalassoglobus</taxon>
    </lineage>
</organism>
<dbReference type="EMBL" id="CP036267">
    <property type="protein sequence ID" value="QDT35068.1"/>
    <property type="molecule type" value="Genomic_DNA"/>
</dbReference>
<protein>
    <submittedName>
        <fullName evidence="3">Bifunctional protein MdtA</fullName>
    </submittedName>
</protein>
<dbReference type="SUPFAM" id="SSF53223">
    <property type="entry name" value="Aminoacid dehydrogenase-like, N-terminal domain"/>
    <property type="match status" value="1"/>
</dbReference>